<dbReference type="RefSeq" id="WP_091411436.1">
    <property type="nucleotide sequence ID" value="NZ_LT629749.1"/>
</dbReference>
<accession>A0A1H1QTS8</accession>
<dbReference type="InterPro" id="IPR001279">
    <property type="entry name" value="Metallo-B-lactamas"/>
</dbReference>
<name>A0A1H1QTS8_9ACTN</name>
<sequence length="245" mass="26483">MIALDVVEGVHAVVHAHTNCYVVEGDDGVTLVDAAFPSTWPRVERALALAGRRVDEIRGLVITHGHFDHVGFARMLQQRHGVPVWAHPDDHHLTRHPYRYRPQQPRLVHPLTHPRGLPVLAAMVAAGALRVPGVQADHALLPGPLPLPGGMTVLHTPGHTDGECVLHLPGRRALITGDAMVTLDPYNGRRGPRVIAPSATHDTEQARASLAPLAELDVDHVLPGHGDIWSDGVAEAVARARRTRA</sequence>
<dbReference type="OrthoDB" id="2971563at2"/>
<evidence type="ECO:0000313" key="2">
    <source>
        <dbReference type="EMBL" id="SDS26776.1"/>
    </source>
</evidence>
<dbReference type="SMART" id="SM00849">
    <property type="entry name" value="Lactamase_B"/>
    <property type="match status" value="1"/>
</dbReference>
<dbReference type="EMBL" id="LT629749">
    <property type="protein sequence ID" value="SDS26776.1"/>
    <property type="molecule type" value="Genomic_DNA"/>
</dbReference>
<dbReference type="STRING" id="546871.SAMN04488543_1399"/>
<protein>
    <submittedName>
        <fullName evidence="2">Glyoxylase, beta-lactamase superfamily II</fullName>
    </submittedName>
</protein>
<dbReference type="Proteomes" id="UP000199092">
    <property type="component" value="Chromosome I"/>
</dbReference>
<dbReference type="InterPro" id="IPR036866">
    <property type="entry name" value="RibonucZ/Hydroxyglut_hydro"/>
</dbReference>
<feature type="domain" description="Metallo-beta-lactamase" evidence="1">
    <location>
        <begin position="17"/>
        <end position="225"/>
    </location>
</feature>
<dbReference type="SUPFAM" id="SSF56281">
    <property type="entry name" value="Metallo-hydrolase/oxidoreductase"/>
    <property type="match status" value="1"/>
</dbReference>
<dbReference type="AlphaFoldDB" id="A0A1H1QTS8"/>
<dbReference type="Pfam" id="PF00753">
    <property type="entry name" value="Lactamase_B"/>
    <property type="match status" value="1"/>
</dbReference>
<proteinExistence type="predicted"/>
<gene>
    <name evidence="2" type="ORF">SAMN04488543_1399</name>
</gene>
<dbReference type="Gene3D" id="3.60.15.10">
    <property type="entry name" value="Ribonuclease Z/Hydroxyacylglutathione hydrolase-like"/>
    <property type="match status" value="1"/>
</dbReference>
<dbReference type="InterPro" id="IPR050855">
    <property type="entry name" value="NDM-1-like"/>
</dbReference>
<evidence type="ECO:0000313" key="3">
    <source>
        <dbReference type="Proteomes" id="UP000199092"/>
    </source>
</evidence>
<reference evidence="2 3" key="1">
    <citation type="submission" date="2016-10" db="EMBL/GenBank/DDBJ databases">
        <authorList>
            <person name="de Groot N.N."/>
        </authorList>
    </citation>
    <scope>NUCLEOTIDE SEQUENCE [LARGE SCALE GENOMIC DNA]</scope>
    <source>
        <strain evidence="2 3">DSM 21741</strain>
    </source>
</reference>
<dbReference type="PANTHER" id="PTHR42951">
    <property type="entry name" value="METALLO-BETA-LACTAMASE DOMAIN-CONTAINING"/>
    <property type="match status" value="1"/>
</dbReference>
<dbReference type="CDD" id="cd07721">
    <property type="entry name" value="yflN-like_MBL-fold"/>
    <property type="match status" value="1"/>
</dbReference>
<organism evidence="2 3">
    <name type="scientific">Friedmanniella luteola</name>
    <dbReference type="NCBI Taxonomy" id="546871"/>
    <lineage>
        <taxon>Bacteria</taxon>
        <taxon>Bacillati</taxon>
        <taxon>Actinomycetota</taxon>
        <taxon>Actinomycetes</taxon>
        <taxon>Propionibacteriales</taxon>
        <taxon>Nocardioidaceae</taxon>
        <taxon>Friedmanniella</taxon>
    </lineage>
</organism>
<keyword evidence="3" id="KW-1185">Reference proteome</keyword>
<evidence type="ECO:0000259" key="1">
    <source>
        <dbReference type="SMART" id="SM00849"/>
    </source>
</evidence>